<dbReference type="Pfam" id="PF15396">
    <property type="entry name" value="FAM60A"/>
    <property type="match status" value="1"/>
</dbReference>
<evidence type="ECO:0000313" key="2">
    <source>
        <dbReference type="Proteomes" id="UP000499080"/>
    </source>
</evidence>
<comment type="caution">
    <text evidence="1">The sequence shown here is derived from an EMBL/GenBank/DDBJ whole genome shotgun (WGS) entry which is preliminary data.</text>
</comment>
<reference evidence="1 2" key="1">
    <citation type="journal article" date="2019" name="Sci. Rep.">
        <title>Orb-weaving spider Araneus ventricosus genome elucidates the spidroin gene catalogue.</title>
        <authorList>
            <person name="Kono N."/>
            <person name="Nakamura H."/>
            <person name="Ohtoshi R."/>
            <person name="Moran D.A.P."/>
            <person name="Shinohara A."/>
            <person name="Yoshida Y."/>
            <person name="Fujiwara M."/>
            <person name="Mori M."/>
            <person name="Tomita M."/>
            <person name="Arakawa K."/>
        </authorList>
    </citation>
    <scope>NUCLEOTIDE SEQUENCE [LARGE SCALE GENOMIC DNA]</scope>
</reference>
<name>A0A4Y2J5D9_ARAVE</name>
<sequence length="103" mass="11195">MGSLALSVPLLVPPLFRIDTIQNKLTGIGRERICCGVIFRGPHGEALIYPKLLRPCHCRRNGDSAKRFMSLEDGSSFRPNATNTATHVACSTGRNQFPNGISA</sequence>
<dbReference type="InterPro" id="IPR026065">
    <property type="entry name" value="FAM60A"/>
</dbReference>
<dbReference type="Proteomes" id="UP000499080">
    <property type="component" value="Unassembled WGS sequence"/>
</dbReference>
<gene>
    <name evidence="1" type="ORF">AVEN_246178_1</name>
</gene>
<dbReference type="EMBL" id="BGPR01003165">
    <property type="protein sequence ID" value="GBM84518.1"/>
    <property type="molecule type" value="Genomic_DNA"/>
</dbReference>
<organism evidence="1 2">
    <name type="scientific">Araneus ventricosus</name>
    <name type="common">Orbweaver spider</name>
    <name type="synonym">Epeira ventricosa</name>
    <dbReference type="NCBI Taxonomy" id="182803"/>
    <lineage>
        <taxon>Eukaryota</taxon>
        <taxon>Metazoa</taxon>
        <taxon>Ecdysozoa</taxon>
        <taxon>Arthropoda</taxon>
        <taxon>Chelicerata</taxon>
        <taxon>Arachnida</taxon>
        <taxon>Araneae</taxon>
        <taxon>Araneomorphae</taxon>
        <taxon>Entelegynae</taxon>
        <taxon>Araneoidea</taxon>
        <taxon>Araneidae</taxon>
        <taxon>Araneus</taxon>
    </lineage>
</organism>
<evidence type="ECO:0000313" key="1">
    <source>
        <dbReference type="EMBL" id="GBM84518.1"/>
    </source>
</evidence>
<dbReference type="OrthoDB" id="10023333at2759"/>
<accession>A0A4Y2J5D9</accession>
<proteinExistence type="predicted"/>
<keyword evidence="2" id="KW-1185">Reference proteome</keyword>
<protein>
    <submittedName>
        <fullName evidence="1">Uncharacterized protein</fullName>
    </submittedName>
</protein>
<dbReference type="AlphaFoldDB" id="A0A4Y2J5D9"/>